<dbReference type="InterPro" id="IPR001128">
    <property type="entry name" value="Cyt_P450"/>
</dbReference>
<reference evidence="12" key="1">
    <citation type="submission" date="2023-06" db="EMBL/GenBank/DDBJ databases">
        <title>Conoideocrella luteorostrata (Hypocreales: Clavicipitaceae), a potential biocontrol fungus for elongate hemlock scale in United States Christmas tree production areas.</title>
        <authorList>
            <person name="Barrett H."/>
            <person name="Lovett B."/>
            <person name="Macias A.M."/>
            <person name="Stajich J.E."/>
            <person name="Kasson M.T."/>
        </authorList>
    </citation>
    <scope>NUCLEOTIDE SEQUENCE</scope>
    <source>
        <strain evidence="12">ARSEF 14590</strain>
    </source>
</reference>
<evidence type="ECO:0000256" key="9">
    <source>
        <dbReference type="ARBA" id="ARBA00023033"/>
    </source>
</evidence>
<dbReference type="PRINTS" id="PR00465">
    <property type="entry name" value="EP450IV"/>
</dbReference>
<comment type="caution">
    <text evidence="12">The sequence shown here is derived from an EMBL/GenBank/DDBJ whole genome shotgun (WGS) entry which is preliminary data.</text>
</comment>
<comment type="similarity">
    <text evidence="4 11">Belongs to the cytochrome P450 family.</text>
</comment>
<evidence type="ECO:0000256" key="1">
    <source>
        <dbReference type="ARBA" id="ARBA00001971"/>
    </source>
</evidence>
<dbReference type="InterPro" id="IPR002403">
    <property type="entry name" value="Cyt_P450_E_grp-IV"/>
</dbReference>
<dbReference type="InterPro" id="IPR036396">
    <property type="entry name" value="Cyt_P450_sf"/>
</dbReference>
<dbReference type="CDD" id="cd11041">
    <property type="entry name" value="CYP503A1-like"/>
    <property type="match status" value="1"/>
</dbReference>
<dbReference type="GO" id="GO:0020037">
    <property type="term" value="F:heme binding"/>
    <property type="evidence" value="ECO:0007669"/>
    <property type="project" value="InterPro"/>
</dbReference>
<comment type="pathway">
    <text evidence="3">Secondary metabolite biosynthesis.</text>
</comment>
<dbReference type="InterPro" id="IPR017972">
    <property type="entry name" value="Cyt_P450_CS"/>
</dbReference>
<dbReference type="Proteomes" id="UP001251528">
    <property type="component" value="Unassembled WGS sequence"/>
</dbReference>
<evidence type="ECO:0000256" key="11">
    <source>
        <dbReference type="RuleBase" id="RU000461"/>
    </source>
</evidence>
<sequence>MNLKPSQAPNPDKMDSQGGWWPVFAGSALVLMLLQVLKQKYSTKINAPTAGYRWFFEPSWLLRMRFVTGSSAIIDQGYQKFKNSIFTICRNDGDLLVISNKYLDELRYLPEEKLSATAAHEKNFMAEYTTINHISRSNLHAHVVLHKLTPKLGDILPIMKDELDFALREELPDCEGEWVKVQIYDIILNIVSRVSARVFVGLRACRNEQWLATSRNFTENFFVTVMILRMLPRFLRPMALYLLPSHWRLRDNIKTAKQIIGPIVQERRAAELLRETGIPGNAKDEDLLQLMMDAAGREDASPAALAHRQLFVSLAAIHSSTVTATNVLLDLCAHPEFIPLLRSDLANALVEDGGWKRSTMAKLHSLDSCMKESVRMSPASQLGFNRIVQQHIKLSDGIILPAGTHITMPVMSPMYDPANVGGDPGAFDPFRFVDRGDKPPQVGSKNQFTKTDRNNLNFGYGKHACPGRFFASHELKLILSHLLLDFDFRYLQGTTRPKNRCADETMFPERATCLLIRRKPSQGIA</sequence>
<dbReference type="GO" id="GO:0016020">
    <property type="term" value="C:membrane"/>
    <property type="evidence" value="ECO:0007669"/>
    <property type="project" value="UniProtKB-SubCell"/>
</dbReference>
<accession>A0AAJ0FW66</accession>
<dbReference type="AlphaFoldDB" id="A0AAJ0FW66"/>
<evidence type="ECO:0000256" key="5">
    <source>
        <dbReference type="ARBA" id="ARBA00022617"/>
    </source>
</evidence>
<dbReference type="PANTHER" id="PTHR46206">
    <property type="entry name" value="CYTOCHROME P450"/>
    <property type="match status" value="1"/>
</dbReference>
<dbReference type="Pfam" id="PF00067">
    <property type="entry name" value="p450"/>
    <property type="match status" value="1"/>
</dbReference>
<keyword evidence="9 11" id="KW-0503">Monooxygenase</keyword>
<dbReference type="PANTHER" id="PTHR46206:SF6">
    <property type="entry name" value="CYTOCHROME P450 MONOOXYGENASE AN1598-RELATED"/>
    <property type="match status" value="1"/>
</dbReference>
<keyword evidence="7 11" id="KW-0560">Oxidoreductase</keyword>
<dbReference type="EMBL" id="JASWJB010000184">
    <property type="protein sequence ID" value="KAK2594044.1"/>
    <property type="molecule type" value="Genomic_DNA"/>
</dbReference>
<dbReference type="GO" id="GO:0005506">
    <property type="term" value="F:iron ion binding"/>
    <property type="evidence" value="ECO:0007669"/>
    <property type="project" value="InterPro"/>
</dbReference>
<dbReference type="GO" id="GO:0004497">
    <property type="term" value="F:monooxygenase activity"/>
    <property type="evidence" value="ECO:0007669"/>
    <property type="project" value="UniProtKB-KW"/>
</dbReference>
<dbReference type="SUPFAM" id="SSF48264">
    <property type="entry name" value="Cytochrome P450"/>
    <property type="match status" value="1"/>
</dbReference>
<protein>
    <recommendedName>
        <fullName evidence="14">Cytochrome P450</fullName>
    </recommendedName>
</protein>
<evidence type="ECO:0000256" key="3">
    <source>
        <dbReference type="ARBA" id="ARBA00005179"/>
    </source>
</evidence>
<proteinExistence type="inferred from homology"/>
<gene>
    <name evidence="12" type="ORF">QQS21_008263</name>
</gene>
<evidence type="ECO:0000256" key="8">
    <source>
        <dbReference type="ARBA" id="ARBA00023004"/>
    </source>
</evidence>
<evidence type="ECO:0000256" key="4">
    <source>
        <dbReference type="ARBA" id="ARBA00010617"/>
    </source>
</evidence>
<evidence type="ECO:0000256" key="7">
    <source>
        <dbReference type="ARBA" id="ARBA00023002"/>
    </source>
</evidence>
<dbReference type="PROSITE" id="PS00086">
    <property type="entry name" value="CYTOCHROME_P450"/>
    <property type="match status" value="1"/>
</dbReference>
<evidence type="ECO:0000256" key="2">
    <source>
        <dbReference type="ARBA" id="ARBA00004167"/>
    </source>
</evidence>
<dbReference type="GO" id="GO:0016705">
    <property type="term" value="F:oxidoreductase activity, acting on paired donors, with incorporation or reduction of molecular oxygen"/>
    <property type="evidence" value="ECO:0007669"/>
    <property type="project" value="InterPro"/>
</dbReference>
<evidence type="ECO:0000313" key="13">
    <source>
        <dbReference type="Proteomes" id="UP001251528"/>
    </source>
</evidence>
<organism evidence="12 13">
    <name type="scientific">Conoideocrella luteorostrata</name>
    <dbReference type="NCBI Taxonomy" id="1105319"/>
    <lineage>
        <taxon>Eukaryota</taxon>
        <taxon>Fungi</taxon>
        <taxon>Dikarya</taxon>
        <taxon>Ascomycota</taxon>
        <taxon>Pezizomycotina</taxon>
        <taxon>Sordariomycetes</taxon>
        <taxon>Hypocreomycetidae</taxon>
        <taxon>Hypocreales</taxon>
        <taxon>Clavicipitaceae</taxon>
        <taxon>Conoideocrella</taxon>
    </lineage>
</organism>
<feature type="binding site" description="axial binding residue" evidence="10">
    <location>
        <position position="465"/>
    </location>
    <ligand>
        <name>heme</name>
        <dbReference type="ChEBI" id="CHEBI:30413"/>
    </ligand>
    <ligandPart>
        <name>Fe</name>
        <dbReference type="ChEBI" id="CHEBI:18248"/>
    </ligandPart>
</feature>
<keyword evidence="6 10" id="KW-0479">Metal-binding</keyword>
<keyword evidence="5 10" id="KW-0349">Heme</keyword>
<evidence type="ECO:0000313" key="12">
    <source>
        <dbReference type="EMBL" id="KAK2594044.1"/>
    </source>
</evidence>
<keyword evidence="13" id="KW-1185">Reference proteome</keyword>
<evidence type="ECO:0000256" key="6">
    <source>
        <dbReference type="ARBA" id="ARBA00022723"/>
    </source>
</evidence>
<dbReference type="Gene3D" id="1.10.630.10">
    <property type="entry name" value="Cytochrome P450"/>
    <property type="match status" value="1"/>
</dbReference>
<comment type="subcellular location">
    <subcellularLocation>
        <location evidence="2">Membrane</location>
        <topology evidence="2">Single-pass membrane protein</topology>
    </subcellularLocation>
</comment>
<evidence type="ECO:0000256" key="10">
    <source>
        <dbReference type="PIRSR" id="PIRSR602403-1"/>
    </source>
</evidence>
<comment type="cofactor">
    <cofactor evidence="1 10">
        <name>heme</name>
        <dbReference type="ChEBI" id="CHEBI:30413"/>
    </cofactor>
</comment>
<evidence type="ECO:0008006" key="14">
    <source>
        <dbReference type="Google" id="ProtNLM"/>
    </source>
</evidence>
<name>A0AAJ0FW66_9HYPO</name>
<keyword evidence="8 10" id="KW-0408">Iron</keyword>